<name>A0A371EYB5_MUCPR</name>
<dbReference type="Proteomes" id="UP000257109">
    <property type="component" value="Unassembled WGS sequence"/>
</dbReference>
<reference evidence="2" key="1">
    <citation type="submission" date="2018-05" db="EMBL/GenBank/DDBJ databases">
        <title>Draft genome of Mucuna pruriens seed.</title>
        <authorList>
            <person name="Nnadi N.E."/>
            <person name="Vos R."/>
            <person name="Hasami M.H."/>
            <person name="Devisetty U.K."/>
            <person name="Aguiy J.C."/>
        </authorList>
    </citation>
    <scope>NUCLEOTIDE SEQUENCE [LARGE SCALE GENOMIC DNA]</scope>
    <source>
        <strain evidence="2">JCA_2017</strain>
    </source>
</reference>
<evidence type="ECO:0000256" key="1">
    <source>
        <dbReference type="SAM" id="MobiDB-lite"/>
    </source>
</evidence>
<feature type="non-terminal residue" evidence="2">
    <location>
        <position position="1"/>
    </location>
</feature>
<protein>
    <recommendedName>
        <fullName evidence="4">Retrotransposon gag domain-containing protein</fullName>
    </recommendedName>
</protein>
<dbReference type="PANTHER" id="PTHR33240">
    <property type="entry name" value="OS08G0508500 PROTEIN"/>
    <property type="match status" value="1"/>
</dbReference>
<keyword evidence="3" id="KW-1185">Reference proteome</keyword>
<evidence type="ECO:0000313" key="3">
    <source>
        <dbReference type="Proteomes" id="UP000257109"/>
    </source>
</evidence>
<dbReference type="AlphaFoldDB" id="A0A371EYB5"/>
<feature type="region of interest" description="Disordered" evidence="1">
    <location>
        <begin position="110"/>
        <end position="129"/>
    </location>
</feature>
<gene>
    <name evidence="2" type="ORF">CR513_49654</name>
</gene>
<proteinExistence type="predicted"/>
<organism evidence="2 3">
    <name type="scientific">Mucuna pruriens</name>
    <name type="common">Velvet bean</name>
    <name type="synonym">Dolichos pruriens</name>
    <dbReference type="NCBI Taxonomy" id="157652"/>
    <lineage>
        <taxon>Eukaryota</taxon>
        <taxon>Viridiplantae</taxon>
        <taxon>Streptophyta</taxon>
        <taxon>Embryophyta</taxon>
        <taxon>Tracheophyta</taxon>
        <taxon>Spermatophyta</taxon>
        <taxon>Magnoliopsida</taxon>
        <taxon>eudicotyledons</taxon>
        <taxon>Gunneridae</taxon>
        <taxon>Pentapetalae</taxon>
        <taxon>rosids</taxon>
        <taxon>fabids</taxon>
        <taxon>Fabales</taxon>
        <taxon>Fabaceae</taxon>
        <taxon>Papilionoideae</taxon>
        <taxon>50 kb inversion clade</taxon>
        <taxon>NPAAA clade</taxon>
        <taxon>indigoferoid/millettioid clade</taxon>
        <taxon>Phaseoleae</taxon>
        <taxon>Mucuna</taxon>
    </lineage>
</organism>
<comment type="caution">
    <text evidence="2">The sequence shown here is derived from an EMBL/GenBank/DDBJ whole genome shotgun (WGS) entry which is preliminary data.</text>
</comment>
<sequence>MEPFDGTQDPHTHLQALYVHLEETTDLATNCFLEHCREWLCTGELATSFASQFAANKMKRMEVADLFDIKQTKGETLKSYLAGFNNATVKVNNPDQKFFVKAFQKGLRVGATQSHSENPSPWRRLEPEQRNCRSLGEEIEWLIQEGYLSQYVRKGSEKAPTRPRAARRAERDEAPRENRRRPERDEKQKERSKSPREGTLGIGVGRGGIKMERNRKRKASDILVVQQEDDTIPTLVISFSERDMRYDLPRHDEPMVISMVVVEYKVERALVDQGSLVNILYWSTYMKMGLKPIDMEPCAGKLYGFAGEQVEIRGAVELETMFGEGNHA</sequence>
<dbReference type="PANTHER" id="PTHR33240:SF15">
    <property type="entry name" value="GAG-PRO-LIKE PROTEIN"/>
    <property type="match status" value="1"/>
</dbReference>
<evidence type="ECO:0000313" key="2">
    <source>
        <dbReference type="EMBL" id="RDX71032.1"/>
    </source>
</evidence>
<feature type="region of interest" description="Disordered" evidence="1">
    <location>
        <begin position="154"/>
        <end position="207"/>
    </location>
</feature>
<evidence type="ECO:0008006" key="4">
    <source>
        <dbReference type="Google" id="ProtNLM"/>
    </source>
</evidence>
<accession>A0A371EYB5</accession>
<feature type="compositionally biased region" description="Basic and acidic residues" evidence="1">
    <location>
        <begin position="167"/>
        <end position="196"/>
    </location>
</feature>
<dbReference type="EMBL" id="QJKJ01011486">
    <property type="protein sequence ID" value="RDX71032.1"/>
    <property type="molecule type" value="Genomic_DNA"/>
</dbReference>